<dbReference type="PANTHER" id="PTHR47268:SF4">
    <property type="entry name" value="ACYLPHOSPHATASE"/>
    <property type="match status" value="1"/>
</dbReference>
<dbReference type="Gene3D" id="3.30.70.100">
    <property type="match status" value="1"/>
</dbReference>
<organism evidence="8 9">
    <name type="scientific">Anaerococcus groningensis</name>
    <dbReference type="NCBI Taxonomy" id="3115616"/>
    <lineage>
        <taxon>Bacteria</taxon>
        <taxon>Bacillati</taxon>
        <taxon>Bacillota</taxon>
        <taxon>Tissierellia</taxon>
        <taxon>Tissierellales</taxon>
        <taxon>Peptoniphilaceae</taxon>
        <taxon>Anaerococcus</taxon>
    </lineage>
</organism>
<evidence type="ECO:0000259" key="7">
    <source>
        <dbReference type="PROSITE" id="PS51160"/>
    </source>
</evidence>
<name>A0ABW9N2D8_9FIRM</name>
<dbReference type="InterPro" id="IPR020456">
    <property type="entry name" value="Acylphosphatase"/>
</dbReference>
<evidence type="ECO:0000256" key="2">
    <source>
        <dbReference type="ARBA" id="ARBA00012150"/>
    </source>
</evidence>
<dbReference type="Proteomes" id="UP001637993">
    <property type="component" value="Unassembled WGS sequence"/>
</dbReference>
<dbReference type="PROSITE" id="PS51160">
    <property type="entry name" value="ACYLPHOSPHATASE_3"/>
    <property type="match status" value="1"/>
</dbReference>
<evidence type="ECO:0000256" key="1">
    <source>
        <dbReference type="ARBA" id="ARBA00005614"/>
    </source>
</evidence>
<keyword evidence="5" id="KW-0378">Hydrolase</keyword>
<dbReference type="InterPro" id="IPR001792">
    <property type="entry name" value="Acylphosphatase-like_dom"/>
</dbReference>
<evidence type="ECO:0000256" key="5">
    <source>
        <dbReference type="PROSITE-ProRule" id="PRU00520"/>
    </source>
</evidence>
<gene>
    <name evidence="8" type="ORF">AB9Q04_08000</name>
</gene>
<comment type="caution">
    <text evidence="8">The sequence shown here is derived from an EMBL/GenBank/DDBJ whole genome shotgun (WGS) entry which is preliminary data.</text>
</comment>
<dbReference type="PANTHER" id="PTHR47268">
    <property type="entry name" value="ACYLPHOSPHATASE"/>
    <property type="match status" value="1"/>
</dbReference>
<proteinExistence type="inferred from homology"/>
<comment type="catalytic activity">
    <reaction evidence="4 5">
        <text>an acyl phosphate + H2O = a carboxylate + phosphate + H(+)</text>
        <dbReference type="Rhea" id="RHEA:14965"/>
        <dbReference type="ChEBI" id="CHEBI:15377"/>
        <dbReference type="ChEBI" id="CHEBI:15378"/>
        <dbReference type="ChEBI" id="CHEBI:29067"/>
        <dbReference type="ChEBI" id="CHEBI:43474"/>
        <dbReference type="ChEBI" id="CHEBI:59918"/>
        <dbReference type="EC" id="3.6.1.7"/>
    </reaction>
</comment>
<protein>
    <recommendedName>
        <fullName evidence="3 5">acylphosphatase</fullName>
        <ecNumber evidence="2 5">3.6.1.7</ecNumber>
    </recommendedName>
</protein>
<evidence type="ECO:0000256" key="6">
    <source>
        <dbReference type="RuleBase" id="RU004168"/>
    </source>
</evidence>
<dbReference type="EC" id="3.6.1.7" evidence="2 5"/>
<evidence type="ECO:0000256" key="3">
    <source>
        <dbReference type="ARBA" id="ARBA00015991"/>
    </source>
</evidence>
<comment type="similarity">
    <text evidence="1 6">Belongs to the acylphosphatase family.</text>
</comment>
<dbReference type="RefSeq" id="WP_410024813.1">
    <property type="nucleotide sequence ID" value="NZ_JBGMEG010000014.1"/>
</dbReference>
<feature type="active site" evidence="5">
    <location>
        <position position="36"/>
    </location>
</feature>
<dbReference type="EMBL" id="JBGMEG010000014">
    <property type="protein sequence ID" value="MFO3718267.1"/>
    <property type="molecule type" value="Genomic_DNA"/>
</dbReference>
<evidence type="ECO:0000256" key="4">
    <source>
        <dbReference type="ARBA" id="ARBA00047645"/>
    </source>
</evidence>
<feature type="active site" evidence="5">
    <location>
        <position position="18"/>
    </location>
</feature>
<dbReference type="Pfam" id="PF00708">
    <property type="entry name" value="Acylphosphatase"/>
    <property type="match status" value="1"/>
</dbReference>
<reference evidence="8 9" key="1">
    <citation type="journal article" date="2025" name="Anaerobe">
        <title>Description of Anaerococcus kampingiae sp. nov., Anaerococcus groningensis sp. nov., Anaerococcus martiniensis sp. nov., and Anaerococcus cruorum sp. nov., isolated from human clinical specimens.</title>
        <authorList>
            <person name="Boiten K.E."/>
            <person name="Meijer J."/>
            <person name="van Wezel E.M."/>
            <person name="Veloo A.C.M."/>
        </authorList>
    </citation>
    <scope>NUCLEOTIDE SEQUENCE [LARGE SCALE GENOMIC DNA]</scope>
    <source>
        <strain evidence="8 9">ENR1011</strain>
    </source>
</reference>
<dbReference type="SUPFAM" id="SSF54975">
    <property type="entry name" value="Acylphosphatase/BLUF domain-like"/>
    <property type="match status" value="1"/>
</dbReference>
<evidence type="ECO:0000313" key="9">
    <source>
        <dbReference type="Proteomes" id="UP001637993"/>
    </source>
</evidence>
<sequence>MKRYKILFKGRVQGVGFRYTSKMLADKLNLTGTVENLSNGDVECFIQGTDEKIDEFIRALKNQRNIKISSFDKNEAKLVDSESSYKIIG</sequence>
<dbReference type="InterPro" id="IPR036046">
    <property type="entry name" value="Acylphosphatase-like_dom_sf"/>
</dbReference>
<evidence type="ECO:0000313" key="8">
    <source>
        <dbReference type="EMBL" id="MFO3718267.1"/>
    </source>
</evidence>
<keyword evidence="9" id="KW-1185">Reference proteome</keyword>
<accession>A0ABW9N2D8</accession>
<feature type="domain" description="Acylphosphatase-like" evidence="7">
    <location>
        <begin position="3"/>
        <end position="89"/>
    </location>
</feature>